<sequence>MSDNRDKILKFLIENKDRSFDQNELKKQLFPELNKDQVKEFLYKIIKHKPNLMKVYKESSIGILSVEYSGLIDDFLKNGGFEKIEQDIEYELVKKAEREAKSDKLMDLDLKLKQFESKIGKKIVVAGIIITVLNLLVSFLTSEFHVFDDKQSTQMPQVKKQEQTKLQSKLKDSLN</sequence>
<dbReference type="EMBL" id="CP022957">
    <property type="protein sequence ID" value="ASV31626.1"/>
    <property type="molecule type" value="Genomic_DNA"/>
</dbReference>
<keyword evidence="2" id="KW-1185">Reference proteome</keyword>
<evidence type="ECO:0000313" key="2">
    <source>
        <dbReference type="Proteomes" id="UP000215244"/>
    </source>
</evidence>
<dbReference type="KEGG" id="marb:CJ263_16175"/>
<proteinExistence type="predicted"/>
<accession>A0A223V8J5</accession>
<dbReference type="AlphaFoldDB" id="A0A223V8J5"/>
<evidence type="ECO:0000313" key="1">
    <source>
        <dbReference type="EMBL" id="ASV31626.1"/>
    </source>
</evidence>
<dbReference type="RefSeq" id="WP_094998222.1">
    <property type="nucleotide sequence ID" value="NZ_BMJL01000040.1"/>
</dbReference>
<organism evidence="1 2">
    <name type="scientific">Maribacter cobaltidurans</name>
    <dbReference type="NCBI Taxonomy" id="1178778"/>
    <lineage>
        <taxon>Bacteria</taxon>
        <taxon>Pseudomonadati</taxon>
        <taxon>Bacteroidota</taxon>
        <taxon>Flavobacteriia</taxon>
        <taxon>Flavobacteriales</taxon>
        <taxon>Flavobacteriaceae</taxon>
        <taxon>Maribacter</taxon>
    </lineage>
</organism>
<reference evidence="1 2" key="1">
    <citation type="submission" date="2017-08" db="EMBL/GenBank/DDBJ databases">
        <title>The complete genome sequence of Maribacter sp. B1, isolated from deep-sea sediment.</title>
        <authorList>
            <person name="Wu Y.-H."/>
            <person name="Cheng H."/>
            <person name="Xu X.-W."/>
        </authorList>
    </citation>
    <scope>NUCLEOTIDE SEQUENCE [LARGE SCALE GENOMIC DNA]</scope>
    <source>
        <strain evidence="1 2">B1</strain>
    </source>
</reference>
<gene>
    <name evidence="1" type="ORF">CJ263_16175</name>
</gene>
<protein>
    <submittedName>
        <fullName evidence="1">Uncharacterized protein</fullName>
    </submittedName>
</protein>
<name>A0A223V8J5_9FLAO</name>
<dbReference type="OrthoDB" id="1451983at2"/>
<dbReference type="Proteomes" id="UP000215244">
    <property type="component" value="Chromosome"/>
</dbReference>